<dbReference type="PROSITE" id="PS51257">
    <property type="entry name" value="PROKAR_LIPOPROTEIN"/>
    <property type="match status" value="1"/>
</dbReference>
<keyword evidence="4" id="KW-1185">Reference proteome</keyword>
<protein>
    <recommendedName>
        <fullName evidence="5">Lipoprotein</fullName>
    </recommendedName>
</protein>
<name>A0ABV8E601_9HYPH</name>
<feature type="compositionally biased region" description="Polar residues" evidence="1">
    <location>
        <begin position="116"/>
        <end position="129"/>
    </location>
</feature>
<accession>A0ABV8E601</accession>
<keyword evidence="2" id="KW-0732">Signal</keyword>
<evidence type="ECO:0000313" key="3">
    <source>
        <dbReference type="EMBL" id="MFC3967932.1"/>
    </source>
</evidence>
<comment type="caution">
    <text evidence="3">The sequence shown here is derived from an EMBL/GenBank/DDBJ whole genome shotgun (WGS) entry which is preliminary data.</text>
</comment>
<dbReference type="RefSeq" id="WP_247260763.1">
    <property type="nucleotide sequence ID" value="NZ_JALJQZ010000012.1"/>
</dbReference>
<reference evidence="4" key="1">
    <citation type="journal article" date="2019" name="Int. J. Syst. Evol. Microbiol.">
        <title>The Global Catalogue of Microorganisms (GCM) 10K type strain sequencing project: providing services to taxonomists for standard genome sequencing and annotation.</title>
        <authorList>
            <consortium name="The Broad Institute Genomics Platform"/>
            <consortium name="The Broad Institute Genome Sequencing Center for Infectious Disease"/>
            <person name="Wu L."/>
            <person name="Ma J."/>
        </authorList>
    </citation>
    <scope>NUCLEOTIDE SEQUENCE [LARGE SCALE GENOMIC DNA]</scope>
    <source>
        <strain evidence="4">TBRC 5781</strain>
    </source>
</reference>
<dbReference type="Proteomes" id="UP001595697">
    <property type="component" value="Unassembled WGS sequence"/>
</dbReference>
<feature type="chain" id="PRO_5046870776" description="Lipoprotein" evidence="2">
    <location>
        <begin position="20"/>
        <end position="129"/>
    </location>
</feature>
<evidence type="ECO:0000313" key="4">
    <source>
        <dbReference type="Proteomes" id="UP001595697"/>
    </source>
</evidence>
<organism evidence="3 4">
    <name type="scientific">Rhizobium lemnae</name>
    <dbReference type="NCBI Taxonomy" id="1214924"/>
    <lineage>
        <taxon>Bacteria</taxon>
        <taxon>Pseudomonadati</taxon>
        <taxon>Pseudomonadota</taxon>
        <taxon>Alphaproteobacteria</taxon>
        <taxon>Hyphomicrobiales</taxon>
        <taxon>Rhizobiaceae</taxon>
        <taxon>Rhizobium/Agrobacterium group</taxon>
        <taxon>Rhizobium</taxon>
    </lineage>
</organism>
<evidence type="ECO:0000256" key="1">
    <source>
        <dbReference type="SAM" id="MobiDB-lite"/>
    </source>
</evidence>
<evidence type="ECO:0000256" key="2">
    <source>
        <dbReference type="SAM" id="SignalP"/>
    </source>
</evidence>
<proteinExistence type="predicted"/>
<feature type="region of interest" description="Disordered" evidence="1">
    <location>
        <begin position="104"/>
        <end position="129"/>
    </location>
</feature>
<dbReference type="EMBL" id="JBHSBD010000028">
    <property type="protein sequence ID" value="MFC3967932.1"/>
    <property type="molecule type" value="Genomic_DNA"/>
</dbReference>
<feature type="signal peptide" evidence="2">
    <location>
        <begin position="1"/>
        <end position="19"/>
    </location>
</feature>
<sequence length="129" mass="14268">MTRNMLFLTLAFSCGLASCTTVQKPDDAPAPKAVVQVIYPYKYKGEKCFTRFIEDVPADEVCVKKDIVSYNPAPVAYYSHAEDFPDYVRALFAAAKVEQVLADRKEGPPMPENMKADTSTPAATTQHTL</sequence>
<evidence type="ECO:0008006" key="5">
    <source>
        <dbReference type="Google" id="ProtNLM"/>
    </source>
</evidence>
<gene>
    <name evidence="3" type="ORF">ACFOVS_07290</name>
</gene>